<evidence type="ECO:0000256" key="9">
    <source>
        <dbReference type="PROSITE-ProRule" id="PRU00125"/>
    </source>
</evidence>
<dbReference type="InterPro" id="IPR009057">
    <property type="entry name" value="Homeodomain-like_sf"/>
</dbReference>
<name>A0AAV3ZZN3_9GAST</name>
<dbReference type="SUPFAM" id="SSF46689">
    <property type="entry name" value="Homeodomain-like"/>
    <property type="match status" value="1"/>
</dbReference>
<dbReference type="InterPro" id="IPR001356">
    <property type="entry name" value="HD"/>
</dbReference>
<feature type="compositionally biased region" description="Low complexity" evidence="10">
    <location>
        <begin position="522"/>
        <end position="546"/>
    </location>
</feature>
<comment type="subcellular location">
    <subcellularLocation>
        <location evidence="1">Nucleus</location>
    </subcellularLocation>
</comment>
<dbReference type="GO" id="GO:0005634">
    <property type="term" value="C:nucleus"/>
    <property type="evidence" value="ECO:0007669"/>
    <property type="project" value="UniProtKB-SubCell"/>
</dbReference>
<keyword evidence="7 12" id="KW-0371">Homeobox</keyword>
<dbReference type="CDD" id="cd00086">
    <property type="entry name" value="homeodomain"/>
    <property type="match status" value="1"/>
</dbReference>
<dbReference type="AlphaFoldDB" id="A0AAV3ZZN3"/>
<evidence type="ECO:0000256" key="1">
    <source>
        <dbReference type="ARBA" id="ARBA00004123"/>
    </source>
</evidence>
<feature type="compositionally biased region" description="Basic residues" evidence="10">
    <location>
        <begin position="499"/>
        <end position="521"/>
    </location>
</feature>
<keyword evidence="2 9" id="KW-0479">Metal-binding</keyword>
<feature type="compositionally biased region" description="Low complexity" evidence="10">
    <location>
        <begin position="456"/>
        <end position="477"/>
    </location>
</feature>
<evidence type="ECO:0000259" key="11">
    <source>
        <dbReference type="PROSITE" id="PS50023"/>
    </source>
</evidence>
<dbReference type="SUPFAM" id="SSF57716">
    <property type="entry name" value="Glucocorticoid receptor-like (DNA-binding domain)"/>
    <property type="match status" value="1"/>
</dbReference>
<evidence type="ECO:0000256" key="6">
    <source>
        <dbReference type="ARBA" id="ARBA00023125"/>
    </source>
</evidence>
<comment type="caution">
    <text evidence="12">The sequence shown here is derived from an EMBL/GenBank/DDBJ whole genome shotgun (WGS) entry which is preliminary data.</text>
</comment>
<dbReference type="GO" id="GO:0000977">
    <property type="term" value="F:RNA polymerase II transcription regulatory region sequence-specific DNA binding"/>
    <property type="evidence" value="ECO:0007669"/>
    <property type="project" value="TreeGrafter"/>
</dbReference>
<dbReference type="Gene3D" id="2.10.110.10">
    <property type="entry name" value="Cysteine Rich Protein"/>
    <property type="match status" value="2"/>
</dbReference>
<dbReference type="PROSITE" id="PS00478">
    <property type="entry name" value="LIM_DOMAIN_1"/>
    <property type="match status" value="1"/>
</dbReference>
<dbReference type="PANTHER" id="PTHR24208:SF166">
    <property type="entry name" value="LIM HOMEOBOX TRANSCRIPTION FACTOR 1 ALPHA, ISOFORM B"/>
    <property type="match status" value="1"/>
</dbReference>
<keyword evidence="6 12" id="KW-0238">DNA-binding</keyword>
<feature type="region of interest" description="Disordered" evidence="10">
    <location>
        <begin position="499"/>
        <end position="547"/>
    </location>
</feature>
<dbReference type="PROSITE" id="PS50023">
    <property type="entry name" value="LIM_DOMAIN_2"/>
    <property type="match status" value="1"/>
</dbReference>
<keyword evidence="13" id="KW-1185">Reference proteome</keyword>
<feature type="compositionally biased region" description="Polar residues" evidence="10">
    <location>
        <begin position="166"/>
        <end position="182"/>
    </location>
</feature>
<organism evidence="12 13">
    <name type="scientific">Plakobranchus ocellatus</name>
    <dbReference type="NCBI Taxonomy" id="259542"/>
    <lineage>
        <taxon>Eukaryota</taxon>
        <taxon>Metazoa</taxon>
        <taxon>Spiralia</taxon>
        <taxon>Lophotrochozoa</taxon>
        <taxon>Mollusca</taxon>
        <taxon>Gastropoda</taxon>
        <taxon>Heterobranchia</taxon>
        <taxon>Euthyneura</taxon>
        <taxon>Panpulmonata</taxon>
        <taxon>Sacoglossa</taxon>
        <taxon>Placobranchoidea</taxon>
        <taxon>Plakobranchidae</taxon>
        <taxon>Plakobranchus</taxon>
    </lineage>
</organism>
<keyword evidence="8" id="KW-0539">Nucleus</keyword>
<dbReference type="Proteomes" id="UP000735302">
    <property type="component" value="Unassembled WGS sequence"/>
</dbReference>
<accession>A0AAV3ZZN3</accession>
<evidence type="ECO:0000313" key="13">
    <source>
        <dbReference type="Proteomes" id="UP000735302"/>
    </source>
</evidence>
<dbReference type="PANTHER" id="PTHR24208">
    <property type="entry name" value="LIM/HOMEOBOX PROTEIN LHX"/>
    <property type="match status" value="1"/>
</dbReference>
<dbReference type="SMART" id="SM00132">
    <property type="entry name" value="LIM"/>
    <property type="match status" value="2"/>
</dbReference>
<dbReference type="GO" id="GO:0000981">
    <property type="term" value="F:DNA-binding transcription factor activity, RNA polymerase II-specific"/>
    <property type="evidence" value="ECO:0007669"/>
    <property type="project" value="TreeGrafter"/>
</dbReference>
<evidence type="ECO:0000256" key="10">
    <source>
        <dbReference type="SAM" id="MobiDB-lite"/>
    </source>
</evidence>
<evidence type="ECO:0000256" key="2">
    <source>
        <dbReference type="ARBA" id="ARBA00022723"/>
    </source>
</evidence>
<feature type="compositionally biased region" description="Polar residues" evidence="10">
    <location>
        <begin position="351"/>
        <end position="360"/>
    </location>
</feature>
<reference evidence="12 13" key="1">
    <citation type="journal article" date="2021" name="Elife">
        <title>Chloroplast acquisition without the gene transfer in kleptoplastic sea slugs, Plakobranchus ocellatus.</title>
        <authorList>
            <person name="Maeda T."/>
            <person name="Takahashi S."/>
            <person name="Yoshida T."/>
            <person name="Shimamura S."/>
            <person name="Takaki Y."/>
            <person name="Nagai Y."/>
            <person name="Toyoda A."/>
            <person name="Suzuki Y."/>
            <person name="Arimoto A."/>
            <person name="Ishii H."/>
            <person name="Satoh N."/>
            <person name="Nishiyama T."/>
            <person name="Hasebe M."/>
            <person name="Maruyama T."/>
            <person name="Minagawa J."/>
            <person name="Obokata J."/>
            <person name="Shigenobu S."/>
        </authorList>
    </citation>
    <scope>NUCLEOTIDE SEQUENCE [LARGE SCALE GENOMIC DNA]</scope>
</reference>
<evidence type="ECO:0000256" key="3">
    <source>
        <dbReference type="ARBA" id="ARBA00022737"/>
    </source>
</evidence>
<gene>
    <name evidence="12" type="ORF">PoB_002662500</name>
</gene>
<evidence type="ECO:0000256" key="7">
    <source>
        <dbReference type="ARBA" id="ARBA00023155"/>
    </source>
</evidence>
<evidence type="ECO:0000256" key="4">
    <source>
        <dbReference type="ARBA" id="ARBA00022833"/>
    </source>
</evidence>
<dbReference type="SMART" id="SM00389">
    <property type="entry name" value="HOX"/>
    <property type="match status" value="1"/>
</dbReference>
<feature type="domain" description="LIM zinc-binding" evidence="11">
    <location>
        <begin position="88"/>
        <end position="151"/>
    </location>
</feature>
<sequence length="562" mass="62041">MMTGAEFLPRVSAAAVAAADPMIFPGGGAPMQGREQPILDQFVLQVDGNTWHSGCLRCHVCHAPLRHVCYSENSRLLCQDDFFRMFGATCSSCREVIAPFAVVRRAHHNVYHQECFRCSMCRRELCTGDQFYLGQDGLLCCREDFIAQKKEEEEEKATGEAAPTEDNITFSNSPHSNTEASKLQQSERLLYQKLAQNPKLSRGDVETLATQTGIEPATLRQWLRKQRAKIGRKGSNHEIVKNSDESCRVNALTGGYPLPIVNRALSLDCPPETAVAVNYNNNSAHLSECPTPHPTVWEELWSDDFVPPNVDLRPDQIKDGEIILYALEDQHKGPGFLQDLGQENERPYQPCNPQQQEQHGQTLFKDRLPFACNNNLDSNVLSQGSVGSVASTSASSMFLGYEHQLQGGQYNQDGSLTGATLDPAHKSTPSSRASCKLSSVLPSSYNNIGTTHRENTTNSNNTNNSSNSNNSSSSSSSQNFQSVYISGSMCSVPHHLLQQHHPQHHPNPPPHHHHRQQHHQHSLNNNSRNNSNTNGNNLSGSQLGGRYSQASNIANNLSTVVS</sequence>
<evidence type="ECO:0000313" key="12">
    <source>
        <dbReference type="EMBL" id="GFO00120.1"/>
    </source>
</evidence>
<evidence type="ECO:0000256" key="5">
    <source>
        <dbReference type="ARBA" id="ARBA00023038"/>
    </source>
</evidence>
<keyword evidence="5 9" id="KW-0440">LIM domain</keyword>
<dbReference type="InterPro" id="IPR001781">
    <property type="entry name" value="Znf_LIM"/>
</dbReference>
<keyword evidence="4 9" id="KW-0862">Zinc</keyword>
<proteinExistence type="predicted"/>
<protein>
    <submittedName>
        <fullName evidence="12">LIM homeobox protein</fullName>
    </submittedName>
</protein>
<keyword evidence="3" id="KW-0677">Repeat</keyword>
<dbReference type="GO" id="GO:0046872">
    <property type="term" value="F:metal ion binding"/>
    <property type="evidence" value="ECO:0007669"/>
    <property type="project" value="UniProtKB-KW"/>
</dbReference>
<dbReference type="GO" id="GO:0030182">
    <property type="term" value="P:neuron differentiation"/>
    <property type="evidence" value="ECO:0007669"/>
    <property type="project" value="TreeGrafter"/>
</dbReference>
<dbReference type="InterPro" id="IPR050453">
    <property type="entry name" value="LIM_Homeobox_TF"/>
</dbReference>
<feature type="compositionally biased region" description="Polar residues" evidence="10">
    <location>
        <begin position="427"/>
        <end position="450"/>
    </location>
</feature>
<feature type="region of interest" description="Disordered" evidence="10">
    <location>
        <begin position="341"/>
        <end position="360"/>
    </location>
</feature>
<feature type="region of interest" description="Disordered" evidence="10">
    <location>
        <begin position="410"/>
        <end position="479"/>
    </location>
</feature>
<dbReference type="EMBL" id="BLXT01003032">
    <property type="protein sequence ID" value="GFO00120.1"/>
    <property type="molecule type" value="Genomic_DNA"/>
</dbReference>
<evidence type="ECO:0000256" key="8">
    <source>
        <dbReference type="ARBA" id="ARBA00023242"/>
    </source>
</evidence>
<feature type="region of interest" description="Disordered" evidence="10">
    <location>
        <begin position="152"/>
        <end position="182"/>
    </location>
</feature>
<dbReference type="Pfam" id="PF00412">
    <property type="entry name" value="LIM"/>
    <property type="match status" value="2"/>
</dbReference>